<organism evidence="1 2">
    <name type="scientific">Sphingomonas crocodyli</name>
    <dbReference type="NCBI Taxonomy" id="1979270"/>
    <lineage>
        <taxon>Bacteria</taxon>
        <taxon>Pseudomonadati</taxon>
        <taxon>Pseudomonadota</taxon>
        <taxon>Alphaproteobacteria</taxon>
        <taxon>Sphingomonadales</taxon>
        <taxon>Sphingomonadaceae</taxon>
        <taxon>Sphingomonas</taxon>
    </lineage>
</organism>
<proteinExistence type="predicted"/>
<keyword evidence="2" id="KW-1185">Reference proteome</keyword>
<evidence type="ECO:0008006" key="3">
    <source>
        <dbReference type="Google" id="ProtNLM"/>
    </source>
</evidence>
<dbReference type="InterPro" id="IPR007715">
    <property type="entry name" value="Coq4"/>
</dbReference>
<sequence>MTPPEVATLDRERIEDPSTIADANERRALTEAEKRYMRGDAEPAVSSVLTSNSKYLNDPYFRETFAQFALRRHGPDLPETYLIPNMVRALAEVRDNAEFYALMQAERAKKPELAAWLDARRMTSYTPDIVAACKPGTLGAQIHAFISQSGMEMNFMKAGLEVRNDIEYVMKRRVANHDIEHMITGFGPHQLGEEALAIMNTTSIAAYFTPKLAQYLSEANMFVSATGYYRVSLHYPALMPAQLHAMRLGITAGEAIKKPLMMVDWEDYLDWPVEDVAADLGFERGPGEEWAWSLHASVG</sequence>
<dbReference type="RefSeq" id="WP_127743089.1">
    <property type="nucleotide sequence ID" value="NZ_SACN01000001.1"/>
</dbReference>
<evidence type="ECO:0000313" key="1">
    <source>
        <dbReference type="EMBL" id="RVT93953.1"/>
    </source>
</evidence>
<gene>
    <name evidence="1" type="ORF">EOD43_08860</name>
</gene>
<name>A0A437M8M5_9SPHN</name>
<accession>A0A437M8M5</accession>
<evidence type="ECO:0000313" key="2">
    <source>
        <dbReference type="Proteomes" id="UP000282971"/>
    </source>
</evidence>
<dbReference type="OrthoDB" id="7491298at2"/>
<dbReference type="GO" id="GO:0006744">
    <property type="term" value="P:ubiquinone biosynthetic process"/>
    <property type="evidence" value="ECO:0007669"/>
    <property type="project" value="InterPro"/>
</dbReference>
<comment type="caution">
    <text evidence="1">The sequence shown here is derived from an EMBL/GenBank/DDBJ whole genome shotgun (WGS) entry which is preliminary data.</text>
</comment>
<reference evidence="1 2" key="1">
    <citation type="submission" date="2019-01" db="EMBL/GenBank/DDBJ databases">
        <authorList>
            <person name="Chen W.-M."/>
        </authorList>
    </citation>
    <scope>NUCLEOTIDE SEQUENCE [LARGE SCALE GENOMIC DNA]</scope>
    <source>
        <strain evidence="1 2">CCP-7</strain>
    </source>
</reference>
<protein>
    <recommendedName>
        <fullName evidence="3">Ubiquinone biosynthesis protein</fullName>
    </recommendedName>
</protein>
<dbReference type="AlphaFoldDB" id="A0A437M8M5"/>
<dbReference type="Pfam" id="PF05019">
    <property type="entry name" value="Coq4"/>
    <property type="match status" value="1"/>
</dbReference>
<dbReference type="Proteomes" id="UP000282971">
    <property type="component" value="Unassembled WGS sequence"/>
</dbReference>
<dbReference type="EMBL" id="SACN01000001">
    <property type="protein sequence ID" value="RVT93953.1"/>
    <property type="molecule type" value="Genomic_DNA"/>
</dbReference>